<feature type="transmembrane region" description="Helical" evidence="1">
    <location>
        <begin position="20"/>
        <end position="37"/>
    </location>
</feature>
<dbReference type="BioCyc" id="CSTI499177:GJE9-1459-MONOMER"/>
<accession>E3PRM4</accession>
<dbReference type="Proteomes" id="UP000007041">
    <property type="component" value="Chromosome"/>
</dbReference>
<keyword evidence="1" id="KW-1133">Transmembrane helix</keyword>
<dbReference type="KEGG" id="cst:CLOST_1408"/>
<protein>
    <submittedName>
        <fullName evidence="2">Uncharacterized protein</fullName>
    </submittedName>
</protein>
<evidence type="ECO:0000313" key="3">
    <source>
        <dbReference type="Proteomes" id="UP000007041"/>
    </source>
</evidence>
<dbReference type="HOGENOM" id="CLU_1624297_0_0_9"/>
<evidence type="ECO:0000256" key="1">
    <source>
        <dbReference type="SAM" id="Phobius"/>
    </source>
</evidence>
<proteinExistence type="predicted"/>
<sequence>MINLIKEISTLMNKLIKKTIITIVVFIIMSSIFYFFYAKQKIRSDVALHAVHNFLKTTDDFQYIEGSWASRDIVWGDRYTVVVRFIDEKDIIYEFRYFWEYQSLVGSPYIMIKNEEIKDDMVPKHFENYQEAKAKSYETVDNKDDILYEYTFDDYYKEVKLKGLFLGIFNFK</sequence>
<name>E3PRM4_ACESD</name>
<evidence type="ECO:0000313" key="2">
    <source>
        <dbReference type="EMBL" id="CBH21528.1"/>
    </source>
</evidence>
<organism evidence="2 3">
    <name type="scientific">Acetoanaerobium sticklandii (strain ATCC 12662 / DSM 519 / JCM 1433 / CCUG 9281 / NCIMB 10654 / HF)</name>
    <name type="common">Clostridium sticklandii</name>
    <dbReference type="NCBI Taxonomy" id="499177"/>
    <lineage>
        <taxon>Bacteria</taxon>
        <taxon>Bacillati</taxon>
        <taxon>Bacillota</taxon>
        <taxon>Clostridia</taxon>
        <taxon>Peptostreptococcales</taxon>
        <taxon>Filifactoraceae</taxon>
        <taxon>Acetoanaerobium</taxon>
    </lineage>
</organism>
<gene>
    <name evidence="2" type="ordered locus">CLOST_1408</name>
</gene>
<keyword evidence="1" id="KW-0472">Membrane</keyword>
<keyword evidence="1" id="KW-0812">Transmembrane</keyword>
<dbReference type="EMBL" id="FP565809">
    <property type="protein sequence ID" value="CBH21528.1"/>
    <property type="molecule type" value="Genomic_DNA"/>
</dbReference>
<dbReference type="AlphaFoldDB" id="E3PRM4"/>
<keyword evidence="3" id="KW-1185">Reference proteome</keyword>
<dbReference type="STRING" id="1511.CLOST_1408"/>
<reference evidence="3" key="1">
    <citation type="journal article" date="2010" name="BMC Genomics">
        <title>Clostridium sticklandii, a specialist in amino acid degradation:revisiting its metabolism through its genome sequence.</title>
        <authorList>
            <person name="Fonknechten N."/>
            <person name="Chaussonnerie S."/>
            <person name="Tricot S."/>
            <person name="Lajus A."/>
            <person name="Andreesen J.R."/>
            <person name="Perchat N."/>
            <person name="Pelletier E."/>
            <person name="Gouyvenoux M."/>
            <person name="Barbe V."/>
            <person name="Salanoubat M."/>
            <person name="Le Paslier D."/>
            <person name="Weissenbach J."/>
            <person name="Cohen G.N."/>
            <person name="Kreimeyer A."/>
        </authorList>
    </citation>
    <scope>NUCLEOTIDE SEQUENCE [LARGE SCALE GENOMIC DNA]</scope>
    <source>
        <strain evidence="3">ATCC 12662 / DSM 519 / JCM 1433 / CCUG 9281 / NCIMB 10654 / HF</strain>
    </source>
</reference>